<dbReference type="AlphaFoldDB" id="A0A087G2Z3"/>
<gene>
    <name evidence="2" type="ORF">AALP_AAs52993U000200</name>
</gene>
<dbReference type="EMBL" id="KL970859">
    <property type="protein sequence ID" value="KFK24245.1"/>
    <property type="molecule type" value="Genomic_DNA"/>
</dbReference>
<protein>
    <submittedName>
        <fullName evidence="2">Uncharacterized protein</fullName>
    </submittedName>
</protein>
<dbReference type="OrthoDB" id="1095599at2759"/>
<feature type="region of interest" description="Disordered" evidence="1">
    <location>
        <begin position="1"/>
        <end position="54"/>
    </location>
</feature>
<evidence type="ECO:0000313" key="3">
    <source>
        <dbReference type="Proteomes" id="UP000029120"/>
    </source>
</evidence>
<sequence>MVYDAIGTPPSRSGRGGIAHGRRVMSISRPNGDIYTRPSSRGHGGGHIYQHSSP</sequence>
<reference evidence="3" key="1">
    <citation type="journal article" date="2015" name="Nat. Plants">
        <title>Genome expansion of Arabis alpina linked with retrotransposition and reduced symmetric DNA methylation.</title>
        <authorList>
            <person name="Willing E.M."/>
            <person name="Rawat V."/>
            <person name="Mandakova T."/>
            <person name="Maumus F."/>
            <person name="James G.V."/>
            <person name="Nordstroem K.J."/>
            <person name="Becker C."/>
            <person name="Warthmann N."/>
            <person name="Chica C."/>
            <person name="Szarzynska B."/>
            <person name="Zytnicki M."/>
            <person name="Albani M.C."/>
            <person name="Kiefer C."/>
            <person name="Bergonzi S."/>
            <person name="Castaings L."/>
            <person name="Mateos J.L."/>
            <person name="Berns M.C."/>
            <person name="Bujdoso N."/>
            <person name="Piofczyk T."/>
            <person name="de Lorenzo L."/>
            <person name="Barrero-Sicilia C."/>
            <person name="Mateos I."/>
            <person name="Piednoel M."/>
            <person name="Hagmann J."/>
            <person name="Chen-Min-Tao R."/>
            <person name="Iglesias-Fernandez R."/>
            <person name="Schuster S.C."/>
            <person name="Alonso-Blanco C."/>
            <person name="Roudier F."/>
            <person name="Carbonero P."/>
            <person name="Paz-Ares J."/>
            <person name="Davis S.J."/>
            <person name="Pecinka A."/>
            <person name="Quesneville H."/>
            <person name="Colot V."/>
            <person name="Lysak M.A."/>
            <person name="Weigel D."/>
            <person name="Coupland G."/>
            <person name="Schneeberger K."/>
        </authorList>
    </citation>
    <scope>NUCLEOTIDE SEQUENCE [LARGE SCALE GENOMIC DNA]</scope>
    <source>
        <strain evidence="3">cv. Pajares</strain>
    </source>
</reference>
<organism evidence="2 3">
    <name type="scientific">Arabis alpina</name>
    <name type="common">Alpine rock-cress</name>
    <dbReference type="NCBI Taxonomy" id="50452"/>
    <lineage>
        <taxon>Eukaryota</taxon>
        <taxon>Viridiplantae</taxon>
        <taxon>Streptophyta</taxon>
        <taxon>Embryophyta</taxon>
        <taxon>Tracheophyta</taxon>
        <taxon>Spermatophyta</taxon>
        <taxon>Magnoliopsida</taxon>
        <taxon>eudicotyledons</taxon>
        <taxon>Gunneridae</taxon>
        <taxon>Pentapetalae</taxon>
        <taxon>rosids</taxon>
        <taxon>malvids</taxon>
        <taxon>Brassicales</taxon>
        <taxon>Brassicaceae</taxon>
        <taxon>Arabideae</taxon>
        <taxon>Arabis</taxon>
    </lineage>
</organism>
<accession>A0A087G2Z3</accession>
<dbReference type="Proteomes" id="UP000029120">
    <property type="component" value="Unassembled WGS sequence"/>
</dbReference>
<proteinExistence type="predicted"/>
<evidence type="ECO:0000256" key="1">
    <source>
        <dbReference type="SAM" id="MobiDB-lite"/>
    </source>
</evidence>
<keyword evidence="3" id="KW-1185">Reference proteome</keyword>
<evidence type="ECO:0000313" key="2">
    <source>
        <dbReference type="EMBL" id="KFK24245.1"/>
    </source>
</evidence>
<dbReference type="Gramene" id="KFK24245">
    <property type="protein sequence ID" value="KFK24245"/>
    <property type="gene ID" value="AALP_AAs52993U000200"/>
</dbReference>
<name>A0A087G2Z3_ARAAL</name>